<feature type="region of interest" description="Disordered" evidence="1">
    <location>
        <begin position="1"/>
        <end position="42"/>
    </location>
</feature>
<feature type="compositionally biased region" description="Basic and acidic residues" evidence="1">
    <location>
        <begin position="17"/>
        <end position="31"/>
    </location>
</feature>
<dbReference type="AlphaFoldDB" id="A0A3M3Z613"/>
<evidence type="ECO:0000313" key="3">
    <source>
        <dbReference type="Proteomes" id="UP000279372"/>
    </source>
</evidence>
<dbReference type="Proteomes" id="UP000279372">
    <property type="component" value="Unassembled WGS sequence"/>
</dbReference>
<organism evidence="2 3">
    <name type="scientific">Pseudomonas syringae pv. philadelphi</name>
    <dbReference type="NCBI Taxonomy" id="251706"/>
    <lineage>
        <taxon>Bacteria</taxon>
        <taxon>Pseudomonadati</taxon>
        <taxon>Pseudomonadota</taxon>
        <taxon>Gammaproteobacteria</taxon>
        <taxon>Pseudomonadales</taxon>
        <taxon>Pseudomonadaceae</taxon>
        <taxon>Pseudomonas</taxon>
    </lineage>
</organism>
<proteinExistence type="predicted"/>
<sequence>MRSPLEQVPRRNAYQETHPRQMTGHDKKMPTRADVLPGHPAG</sequence>
<reference evidence="2 3" key="1">
    <citation type="submission" date="2018-08" db="EMBL/GenBank/DDBJ databases">
        <title>Recombination of ecologically and evolutionarily significant loci maintains genetic cohesion in the Pseudomonas syringae species complex.</title>
        <authorList>
            <person name="Dillon M."/>
            <person name="Thakur S."/>
            <person name="Almeida R.N.D."/>
            <person name="Weir B.S."/>
            <person name="Guttman D.S."/>
        </authorList>
    </citation>
    <scope>NUCLEOTIDE SEQUENCE [LARGE SCALE GENOMIC DNA]</scope>
    <source>
        <strain evidence="2 3">ICMP 8902</strain>
    </source>
</reference>
<comment type="caution">
    <text evidence="2">The sequence shown here is derived from an EMBL/GenBank/DDBJ whole genome shotgun (WGS) entry which is preliminary data.</text>
</comment>
<gene>
    <name evidence="2" type="ORF">ALQ33_101892</name>
</gene>
<name>A0A3M3Z613_9PSED</name>
<protein>
    <submittedName>
        <fullName evidence="2">Uncharacterized protein</fullName>
    </submittedName>
</protein>
<evidence type="ECO:0000313" key="2">
    <source>
        <dbReference type="EMBL" id="RMO90160.1"/>
    </source>
</evidence>
<evidence type="ECO:0000256" key="1">
    <source>
        <dbReference type="SAM" id="MobiDB-lite"/>
    </source>
</evidence>
<dbReference type="EMBL" id="RBQB01000152">
    <property type="protein sequence ID" value="RMO90160.1"/>
    <property type="molecule type" value="Genomic_DNA"/>
</dbReference>
<accession>A0A3M3Z613</accession>